<protein>
    <submittedName>
        <fullName evidence="2">Uncharacterized protein</fullName>
    </submittedName>
</protein>
<name>C5EB12_BIFLI</name>
<dbReference type="Proteomes" id="UP000005084">
    <property type="component" value="Unassembled WGS sequence"/>
</dbReference>
<accession>C5EB12</accession>
<evidence type="ECO:0000313" key="2">
    <source>
        <dbReference type="EMBL" id="EEQ55187.1"/>
    </source>
</evidence>
<organism evidence="2">
    <name type="scientific">Bifidobacterium longum subsp. infantis CCUG 52486</name>
    <dbReference type="NCBI Taxonomy" id="537937"/>
    <lineage>
        <taxon>Bacteria</taxon>
        <taxon>Bacillati</taxon>
        <taxon>Actinomycetota</taxon>
        <taxon>Actinomycetes</taxon>
        <taxon>Bifidobacteriales</taxon>
        <taxon>Bifidobacteriaceae</taxon>
        <taxon>Bifidobacterium</taxon>
    </lineage>
</organism>
<proteinExistence type="predicted"/>
<sequence length="146" mass="16206">MCSRISMPTARLMVFQRTRQDGLRCASCCCDCFRVILASFSHCSRASLSEPAYRQSARTGDSLAARTERKPILSRLWATRIIRQCSMRPLRRLLMATGRRAGNHGHAGSLGYREVCEMGFVPAGSKSKQRNNGMNEAKGTVSDDSD</sequence>
<dbReference type="AlphaFoldDB" id="C5EB12"/>
<dbReference type="EMBL" id="DS990239">
    <property type="protein sequence ID" value="EEQ55187.1"/>
    <property type="molecule type" value="Genomic_DNA"/>
</dbReference>
<reference evidence="2" key="1">
    <citation type="submission" date="2008-08" db="EMBL/GenBank/DDBJ databases">
        <title>Annotation of Bifidobacterium longum subsp. infantis CCUG 52486.</title>
        <authorList>
            <consortium name="The Broad Institute Genome Sequencing Platform"/>
            <person name="Gougoulias C."/>
            <person name="Tuohy K.M."/>
            <person name="Gibson G.R."/>
            <person name="Ward D."/>
            <person name="Mehta T."/>
            <person name="Young S."/>
            <person name="Jaffe D."/>
            <person name="Gnerre S."/>
            <person name="Berlin A."/>
            <person name="Heiman D."/>
            <person name="Hepburn T."/>
            <person name="Shea T."/>
            <person name="Sykes S."/>
            <person name="Alvarado L."/>
            <person name="Kodira C."/>
            <person name="Borodovsky M."/>
            <person name="Lander E."/>
            <person name="Galagan J."/>
            <person name="Nusbaum C."/>
            <person name="Birren B."/>
        </authorList>
    </citation>
    <scope>NUCLEOTIDE SEQUENCE [LARGE SCALE GENOMIC DNA]</scope>
    <source>
        <strain evidence="2">CCUG 52486</strain>
    </source>
</reference>
<dbReference type="HOGENOM" id="CLU_1773783_0_0_11"/>
<evidence type="ECO:0000256" key="1">
    <source>
        <dbReference type="SAM" id="MobiDB-lite"/>
    </source>
</evidence>
<gene>
    <name evidence="2" type="ORF">BLIG_01138</name>
</gene>
<feature type="region of interest" description="Disordered" evidence="1">
    <location>
        <begin position="123"/>
        <end position="146"/>
    </location>
</feature>